<evidence type="ECO:0008006" key="5">
    <source>
        <dbReference type="Google" id="ProtNLM"/>
    </source>
</evidence>
<evidence type="ECO:0000313" key="4">
    <source>
        <dbReference type="Proteomes" id="UP001290455"/>
    </source>
</evidence>
<organism evidence="3 4">
    <name type="scientific">Robertmurraya mangrovi</name>
    <dbReference type="NCBI Taxonomy" id="3098077"/>
    <lineage>
        <taxon>Bacteria</taxon>
        <taxon>Bacillati</taxon>
        <taxon>Bacillota</taxon>
        <taxon>Bacilli</taxon>
        <taxon>Bacillales</taxon>
        <taxon>Bacillaceae</taxon>
        <taxon>Robertmurraya</taxon>
    </lineage>
</organism>
<dbReference type="RefSeq" id="WP_322447840.1">
    <property type="nucleotide sequence ID" value="NZ_JAXOFX010000014.1"/>
</dbReference>
<feature type="transmembrane region" description="Helical" evidence="2">
    <location>
        <begin position="30"/>
        <end position="53"/>
    </location>
</feature>
<protein>
    <recommendedName>
        <fullName evidence="5">Tetratricopeptide repeat-containing protein</fullName>
    </recommendedName>
</protein>
<dbReference type="EMBL" id="JAXOFX010000014">
    <property type="protein sequence ID" value="MDZ5473546.1"/>
    <property type="molecule type" value="Genomic_DNA"/>
</dbReference>
<evidence type="ECO:0000256" key="2">
    <source>
        <dbReference type="SAM" id="Phobius"/>
    </source>
</evidence>
<dbReference type="Proteomes" id="UP001290455">
    <property type="component" value="Unassembled WGS sequence"/>
</dbReference>
<evidence type="ECO:0000313" key="3">
    <source>
        <dbReference type="EMBL" id="MDZ5473546.1"/>
    </source>
</evidence>
<comment type="caution">
    <text evidence="3">The sequence shown here is derived from an EMBL/GenBank/DDBJ whole genome shotgun (WGS) entry which is preliminary data.</text>
</comment>
<keyword evidence="1" id="KW-0175">Coiled coil</keyword>
<proteinExistence type="predicted"/>
<keyword evidence="4" id="KW-1185">Reference proteome</keyword>
<feature type="transmembrane region" description="Helical" evidence="2">
    <location>
        <begin position="7"/>
        <end position="24"/>
    </location>
</feature>
<accession>A0ABU5J2F8</accession>
<reference evidence="3 4" key="1">
    <citation type="submission" date="2023-11" db="EMBL/GenBank/DDBJ databases">
        <title>Bacillus jintuensis, isolated from a mudflat on the Beibu Gulf coast.</title>
        <authorList>
            <person name="Li M."/>
        </authorList>
    </citation>
    <scope>NUCLEOTIDE SEQUENCE [LARGE SCALE GENOMIC DNA]</scope>
    <source>
        <strain evidence="3 4">31A1R</strain>
    </source>
</reference>
<sequence>MTDRNQLALVFIIALIVGLVGGFLNISTWIVLIVLLILLFIFVYWPFISNVYLSTDMNKVEQFLLKRQKQPLFHFYYAVANNLEDEAEIALDKLKQKYKSPQWTAAYTVSYAAYKGTLSQHENDIKQIKQENLRNYFTALMHIEQGELSKAQEMVPTIQKEWMKEEIQAAICVKQGNTEKAKLHHDRAIQLTKGMQRYLLVKKAEELAY</sequence>
<keyword evidence="2" id="KW-0472">Membrane</keyword>
<evidence type="ECO:0000256" key="1">
    <source>
        <dbReference type="SAM" id="Coils"/>
    </source>
</evidence>
<keyword evidence="2" id="KW-0812">Transmembrane</keyword>
<gene>
    <name evidence="3" type="ORF">SM124_17665</name>
</gene>
<keyword evidence="2" id="KW-1133">Transmembrane helix</keyword>
<feature type="coiled-coil region" evidence="1">
    <location>
        <begin position="77"/>
        <end position="131"/>
    </location>
</feature>
<name>A0ABU5J2F8_9BACI</name>